<dbReference type="EMBL" id="RBXO01000001">
    <property type="protein sequence ID" value="RKT57525.1"/>
    <property type="molecule type" value="Genomic_DNA"/>
</dbReference>
<evidence type="ECO:0000313" key="2">
    <source>
        <dbReference type="Proteomes" id="UP000282084"/>
    </source>
</evidence>
<dbReference type="InterPro" id="IPR036689">
    <property type="entry name" value="ESAT-6-like_sf"/>
</dbReference>
<keyword evidence="2" id="KW-1185">Reference proteome</keyword>
<proteinExistence type="predicted"/>
<protein>
    <submittedName>
        <fullName evidence="1">Uncharacterized protein YukE</fullName>
    </submittedName>
</protein>
<dbReference type="SUPFAM" id="SSF140453">
    <property type="entry name" value="EsxAB dimer-like"/>
    <property type="match status" value="1"/>
</dbReference>
<dbReference type="Gene3D" id="1.10.287.1060">
    <property type="entry name" value="ESAT-6-like"/>
    <property type="match status" value="1"/>
</dbReference>
<dbReference type="AlphaFoldDB" id="A0A495W9U0"/>
<accession>A0A495W9U0</accession>
<sequence>MTGFRTDLAKLAAGAADFGDYAERAERIFGDLGGALDSFGACWGDDAVGRSFASSHVRPAAEALTGIGDLGQALGGVGDRFAETARTYREVDEGNGTALGAI</sequence>
<gene>
    <name evidence="1" type="ORF">C8E97_6247</name>
</gene>
<dbReference type="RefSeq" id="WP_121009286.1">
    <property type="nucleotide sequence ID" value="NZ_RBXO01000001.1"/>
</dbReference>
<dbReference type="OrthoDB" id="4562539at2"/>
<dbReference type="Proteomes" id="UP000282084">
    <property type="component" value="Unassembled WGS sequence"/>
</dbReference>
<organism evidence="1 2">
    <name type="scientific">Saccharothrix australiensis</name>
    <dbReference type="NCBI Taxonomy" id="2072"/>
    <lineage>
        <taxon>Bacteria</taxon>
        <taxon>Bacillati</taxon>
        <taxon>Actinomycetota</taxon>
        <taxon>Actinomycetes</taxon>
        <taxon>Pseudonocardiales</taxon>
        <taxon>Pseudonocardiaceae</taxon>
        <taxon>Saccharothrix</taxon>
    </lineage>
</organism>
<comment type="caution">
    <text evidence="1">The sequence shown here is derived from an EMBL/GenBank/DDBJ whole genome shotgun (WGS) entry which is preliminary data.</text>
</comment>
<reference evidence="1 2" key="1">
    <citation type="submission" date="2018-10" db="EMBL/GenBank/DDBJ databases">
        <title>Sequencing the genomes of 1000 actinobacteria strains.</title>
        <authorList>
            <person name="Klenk H.-P."/>
        </authorList>
    </citation>
    <scope>NUCLEOTIDE SEQUENCE [LARGE SCALE GENOMIC DNA]</scope>
    <source>
        <strain evidence="1 2">DSM 43800</strain>
    </source>
</reference>
<name>A0A495W9U0_9PSEU</name>
<evidence type="ECO:0000313" key="1">
    <source>
        <dbReference type="EMBL" id="RKT57525.1"/>
    </source>
</evidence>